<comment type="caution">
    <text evidence="1">The sequence shown here is derived from an EMBL/GenBank/DDBJ whole genome shotgun (WGS) entry which is preliminary data.</text>
</comment>
<dbReference type="EMBL" id="BSXT01005089">
    <property type="protein sequence ID" value="GMF59698.1"/>
    <property type="molecule type" value="Genomic_DNA"/>
</dbReference>
<name>A0A9W7D614_9STRA</name>
<proteinExistence type="predicted"/>
<dbReference type="AlphaFoldDB" id="A0A9W7D614"/>
<sequence>MAVLVRADGLMLPPHFVFKGQPGGEVEREVRSCLPPHVATCSMQENAWFDERVMLKWIEESFRPNVTSYSDL</sequence>
<dbReference type="OrthoDB" id="92316at2759"/>
<organism evidence="1 2">
    <name type="scientific">Phytophthora fragariaefolia</name>
    <dbReference type="NCBI Taxonomy" id="1490495"/>
    <lineage>
        <taxon>Eukaryota</taxon>
        <taxon>Sar</taxon>
        <taxon>Stramenopiles</taxon>
        <taxon>Oomycota</taxon>
        <taxon>Peronosporomycetes</taxon>
        <taxon>Peronosporales</taxon>
        <taxon>Peronosporaceae</taxon>
        <taxon>Phytophthora</taxon>
    </lineage>
</organism>
<evidence type="ECO:0000313" key="1">
    <source>
        <dbReference type="EMBL" id="GMF59698.1"/>
    </source>
</evidence>
<accession>A0A9W7D614</accession>
<gene>
    <name evidence="1" type="ORF">Pfra01_002585100</name>
</gene>
<evidence type="ECO:0000313" key="2">
    <source>
        <dbReference type="Proteomes" id="UP001165121"/>
    </source>
</evidence>
<protein>
    <submittedName>
        <fullName evidence="1">Unnamed protein product</fullName>
    </submittedName>
</protein>
<dbReference type="Proteomes" id="UP001165121">
    <property type="component" value="Unassembled WGS sequence"/>
</dbReference>
<reference evidence="1" key="1">
    <citation type="submission" date="2023-04" db="EMBL/GenBank/DDBJ databases">
        <title>Phytophthora fragariaefolia NBRC 109709.</title>
        <authorList>
            <person name="Ichikawa N."/>
            <person name="Sato H."/>
            <person name="Tonouchi N."/>
        </authorList>
    </citation>
    <scope>NUCLEOTIDE SEQUENCE</scope>
    <source>
        <strain evidence="1">NBRC 109709</strain>
    </source>
</reference>
<keyword evidence="2" id="KW-1185">Reference proteome</keyword>